<evidence type="ECO:0000313" key="2">
    <source>
        <dbReference type="Proteomes" id="UP000509790"/>
    </source>
</evidence>
<protein>
    <submittedName>
        <fullName evidence="1">Uncharacterized protein</fullName>
    </submittedName>
</protein>
<reference evidence="1 2" key="1">
    <citation type="submission" date="2019-06" db="EMBL/GenBank/DDBJ databases">
        <title>Complete genome sequence of Haemophilus parasuis HPS412.</title>
        <authorList>
            <person name="Yang S."/>
            <person name="Huang C."/>
        </authorList>
    </citation>
    <scope>NUCLEOTIDE SEQUENCE [LARGE SCALE GENOMIC DNA]</scope>
    <source>
        <strain evidence="1 2">HPS412</strain>
    </source>
</reference>
<organism evidence="1 2">
    <name type="scientific">Glaesserella parasuis</name>
    <name type="common">Haemophilus parasuis</name>
    <dbReference type="NCBI Taxonomy" id="738"/>
    <lineage>
        <taxon>Bacteria</taxon>
        <taxon>Pseudomonadati</taxon>
        <taxon>Pseudomonadota</taxon>
        <taxon>Gammaproteobacteria</taxon>
        <taxon>Pasteurellales</taxon>
        <taxon>Pasteurellaceae</taxon>
        <taxon>Glaesserella</taxon>
    </lineage>
</organism>
<dbReference type="EMBL" id="CP041334">
    <property type="protein sequence ID" value="QKY73451.1"/>
    <property type="molecule type" value="Genomic_DNA"/>
</dbReference>
<gene>
    <name evidence="1" type="ORF">FLK62_09540</name>
</gene>
<dbReference type="AlphaFoldDB" id="A0A6I5WNN9"/>
<dbReference type="OMA" id="MTKTQCQ"/>
<evidence type="ECO:0000313" key="1">
    <source>
        <dbReference type="EMBL" id="QKY73451.1"/>
    </source>
</evidence>
<proteinExistence type="predicted"/>
<dbReference type="Proteomes" id="UP000509790">
    <property type="component" value="Chromosome"/>
</dbReference>
<dbReference type="RefSeq" id="WP_005714374.1">
    <property type="nucleotide sequence ID" value="NZ_CP024412.1"/>
</dbReference>
<name>A0A6I5WNN9_GLAPU</name>
<sequence length="73" mass="8651">MRLDQIQQMIDKYVEAELAVLEGKSITFNGRNVTRENLAEIRKGREYWEERLSKVQRQQAHQNAGGRFKLARF</sequence>
<accession>A0A6I5WNN9</accession>